<comment type="caution">
    <text evidence="2">The sequence shown here is derived from an EMBL/GenBank/DDBJ whole genome shotgun (WGS) entry which is preliminary data.</text>
</comment>
<sequence length="47" mass="5745">MENTKKKNWMIAISVAIIYLAVSILFDLWFFSWIIWVAYAIYRFIVR</sequence>
<name>R8W683_9FIRM</name>
<gene>
    <name evidence="2" type="ORF">HMPREF1526_01703</name>
</gene>
<dbReference type="Proteomes" id="UP000013981">
    <property type="component" value="Unassembled WGS sequence"/>
</dbReference>
<evidence type="ECO:0000313" key="3">
    <source>
        <dbReference type="Proteomes" id="UP000013981"/>
    </source>
</evidence>
<evidence type="ECO:0000256" key="1">
    <source>
        <dbReference type="SAM" id="Phobius"/>
    </source>
</evidence>
<dbReference type="HOGENOM" id="CLU_3165737_0_0_9"/>
<keyword evidence="1" id="KW-0472">Membrane</keyword>
<evidence type="ECO:0000313" key="2">
    <source>
        <dbReference type="EMBL" id="EOQ38662.1"/>
    </source>
</evidence>
<organism evidence="2 3">
    <name type="scientific">Butyricicoccus pullicaecorum 1.2</name>
    <dbReference type="NCBI Taxonomy" id="1203606"/>
    <lineage>
        <taxon>Bacteria</taxon>
        <taxon>Bacillati</taxon>
        <taxon>Bacillota</taxon>
        <taxon>Clostridia</taxon>
        <taxon>Eubacteriales</taxon>
        <taxon>Butyricicoccaceae</taxon>
        <taxon>Butyricicoccus</taxon>
    </lineage>
</organism>
<keyword evidence="3" id="KW-1185">Reference proteome</keyword>
<keyword evidence="1" id="KW-1133">Transmembrane helix</keyword>
<protein>
    <submittedName>
        <fullName evidence="2">Uncharacterized protein</fullName>
    </submittedName>
</protein>
<accession>R8W683</accession>
<keyword evidence="1" id="KW-0812">Transmembrane</keyword>
<dbReference type="AlphaFoldDB" id="R8W683"/>
<proteinExistence type="predicted"/>
<reference evidence="2 3" key="1">
    <citation type="submission" date="2013-01" db="EMBL/GenBank/DDBJ databases">
        <title>The Genome Sequence of Butyricicoccus pullicaecorum 1.2.</title>
        <authorList>
            <consortium name="The Broad Institute Genome Sequencing Platform"/>
            <person name="Earl A."/>
            <person name="Ward D."/>
            <person name="Feldgarden M."/>
            <person name="Gevers D."/>
            <person name="Van Immerseel F."/>
            <person name="Eeckhaut V."/>
            <person name="Walker B."/>
            <person name="Young S.K."/>
            <person name="Zeng Q."/>
            <person name="Gargeya S."/>
            <person name="Fitzgerald M."/>
            <person name="Haas B."/>
            <person name="Abouelleil A."/>
            <person name="Alvarado L."/>
            <person name="Arachchi H.M."/>
            <person name="Berlin A.M."/>
            <person name="Chapman S.B."/>
            <person name="Dewar J."/>
            <person name="Goldberg J."/>
            <person name="Griggs A."/>
            <person name="Gujja S."/>
            <person name="Hansen M."/>
            <person name="Howarth C."/>
            <person name="Imamovic A."/>
            <person name="Larimer J."/>
            <person name="McCowan C."/>
            <person name="Murphy C."/>
            <person name="Neiman D."/>
            <person name="Pearson M."/>
            <person name="Priest M."/>
            <person name="Roberts A."/>
            <person name="Saif S."/>
            <person name="Shea T."/>
            <person name="Sisk P."/>
            <person name="Sykes S."/>
            <person name="Wortman J."/>
            <person name="Nusbaum C."/>
            <person name="Birren B."/>
        </authorList>
    </citation>
    <scope>NUCLEOTIDE SEQUENCE [LARGE SCALE GENOMIC DNA]</scope>
    <source>
        <strain evidence="2 3">1.2</strain>
    </source>
</reference>
<dbReference type="InterPro" id="IPR058092">
    <property type="entry name" value="WWWY"/>
</dbReference>
<dbReference type="eggNOG" id="ENOG502ZCV7">
    <property type="taxonomic scope" value="Bacteria"/>
</dbReference>
<feature type="transmembrane region" description="Helical" evidence="1">
    <location>
        <begin position="12"/>
        <end position="42"/>
    </location>
</feature>
<dbReference type="EMBL" id="AQOB01000004">
    <property type="protein sequence ID" value="EOQ38662.1"/>
    <property type="molecule type" value="Genomic_DNA"/>
</dbReference>
<dbReference type="NCBIfam" id="NF047451">
    <property type="entry name" value="WxxxWxxW_dom"/>
    <property type="match status" value="1"/>
</dbReference>